<protein>
    <submittedName>
        <fullName evidence="1">Uncharacterized protein</fullName>
    </submittedName>
</protein>
<organism evidence="1">
    <name type="scientific">Thermosporothrix sp. COM3</name>
    <dbReference type="NCBI Taxonomy" id="2490863"/>
    <lineage>
        <taxon>Bacteria</taxon>
        <taxon>Bacillati</taxon>
        <taxon>Chloroflexota</taxon>
        <taxon>Ktedonobacteria</taxon>
        <taxon>Ktedonobacterales</taxon>
        <taxon>Thermosporotrichaceae</taxon>
        <taxon>Thermosporothrix</taxon>
    </lineage>
</organism>
<dbReference type="AlphaFoldDB" id="A0A455SE57"/>
<sequence>MQVKPYQQTGKFATYRVIPVLNERQMPLFTFLYDTEAKRLRASEFAAVANQTFYATHPFPALKRNRSRNTFTLRDMSGRLTRP</sequence>
<proteinExistence type="predicted"/>
<name>A0A455SE57_9CHLR</name>
<accession>A0A455SE57</accession>
<gene>
    <name evidence="1" type="ORF">KTC_03790</name>
</gene>
<dbReference type="EMBL" id="AP019376">
    <property type="protein sequence ID" value="BBH85628.1"/>
    <property type="molecule type" value="Genomic_DNA"/>
</dbReference>
<reference evidence="1" key="1">
    <citation type="submission" date="2018-12" db="EMBL/GenBank/DDBJ databases">
        <title>Novel natural products biosynthetic potential of the class Ktedonobacteria.</title>
        <authorList>
            <person name="Zheng Y."/>
            <person name="Saitou A."/>
            <person name="Wang C.M."/>
            <person name="Toyoda A."/>
            <person name="Minakuchi Y."/>
            <person name="Sekiguchi Y."/>
            <person name="Ueda K."/>
            <person name="Takano H."/>
            <person name="Sakai Y."/>
            <person name="Yokota A."/>
            <person name="Yabe S."/>
        </authorList>
    </citation>
    <scope>NUCLEOTIDE SEQUENCE</scope>
    <source>
        <strain evidence="1">COM3</strain>
    </source>
</reference>
<evidence type="ECO:0000313" key="1">
    <source>
        <dbReference type="EMBL" id="BBH85628.1"/>
    </source>
</evidence>